<evidence type="ECO:0000256" key="1">
    <source>
        <dbReference type="SAM" id="MobiDB-lite"/>
    </source>
</evidence>
<name>A0ABP5VTD7_9ACTN</name>
<feature type="compositionally biased region" description="Basic and acidic residues" evidence="1">
    <location>
        <begin position="63"/>
        <end position="81"/>
    </location>
</feature>
<dbReference type="Proteomes" id="UP001500058">
    <property type="component" value="Unassembled WGS sequence"/>
</dbReference>
<feature type="compositionally biased region" description="Pro residues" evidence="1">
    <location>
        <begin position="92"/>
        <end position="108"/>
    </location>
</feature>
<accession>A0ABP5VTD7</accession>
<gene>
    <name evidence="2" type="ORF">GCM10010420_41000</name>
</gene>
<dbReference type="EMBL" id="BAAATJ010000021">
    <property type="protein sequence ID" value="GAA2408490.1"/>
    <property type="molecule type" value="Genomic_DNA"/>
</dbReference>
<sequence>MDRATLLRVPCCSSGARDAGARVSPVPCWAAMTVRASSLPCRSTGPDRRPAGRAFFTTLLLRNSKERGKPRSDLPEWDASRKACLTRRPAAGPEPPHAPGPPPAAAAP</sequence>
<comment type="caution">
    <text evidence="2">The sequence shown here is derived from an EMBL/GenBank/DDBJ whole genome shotgun (WGS) entry which is preliminary data.</text>
</comment>
<organism evidence="2 3">
    <name type="scientific">Streptomyces glaucosporus</name>
    <dbReference type="NCBI Taxonomy" id="284044"/>
    <lineage>
        <taxon>Bacteria</taxon>
        <taxon>Bacillati</taxon>
        <taxon>Actinomycetota</taxon>
        <taxon>Actinomycetes</taxon>
        <taxon>Kitasatosporales</taxon>
        <taxon>Streptomycetaceae</taxon>
        <taxon>Streptomyces</taxon>
    </lineage>
</organism>
<evidence type="ECO:0000313" key="3">
    <source>
        <dbReference type="Proteomes" id="UP001500058"/>
    </source>
</evidence>
<proteinExistence type="predicted"/>
<protein>
    <recommendedName>
        <fullName evidence="4">Secreted protein</fullName>
    </recommendedName>
</protein>
<feature type="region of interest" description="Disordered" evidence="1">
    <location>
        <begin position="63"/>
        <end position="108"/>
    </location>
</feature>
<evidence type="ECO:0000313" key="2">
    <source>
        <dbReference type="EMBL" id="GAA2408490.1"/>
    </source>
</evidence>
<keyword evidence="3" id="KW-1185">Reference proteome</keyword>
<evidence type="ECO:0008006" key="4">
    <source>
        <dbReference type="Google" id="ProtNLM"/>
    </source>
</evidence>
<reference evidence="3" key="1">
    <citation type="journal article" date="2019" name="Int. J. Syst. Evol. Microbiol.">
        <title>The Global Catalogue of Microorganisms (GCM) 10K type strain sequencing project: providing services to taxonomists for standard genome sequencing and annotation.</title>
        <authorList>
            <consortium name="The Broad Institute Genomics Platform"/>
            <consortium name="The Broad Institute Genome Sequencing Center for Infectious Disease"/>
            <person name="Wu L."/>
            <person name="Ma J."/>
        </authorList>
    </citation>
    <scope>NUCLEOTIDE SEQUENCE [LARGE SCALE GENOMIC DNA]</scope>
    <source>
        <strain evidence="3">JCM 6921</strain>
    </source>
</reference>